<accession>A0A1M7LGR5</accession>
<name>A0A1M7LGR5_9FIRM</name>
<dbReference type="Proteomes" id="UP000184038">
    <property type="component" value="Unassembled WGS sequence"/>
</dbReference>
<dbReference type="STRING" id="1120996.SAMN02746066_03252"/>
<evidence type="ECO:0000313" key="2">
    <source>
        <dbReference type="Proteomes" id="UP000184038"/>
    </source>
</evidence>
<sequence>MDELVTIPTISKILGCNQHMVGKLMDAELIQPLKFGNCRKARRRAVDEFMINYEGFDLSDPFNVVPITQAAIEKELRKKIKEVAV</sequence>
<dbReference type="EMBL" id="FRCP01000016">
    <property type="protein sequence ID" value="SHM77177.1"/>
    <property type="molecule type" value="Genomic_DNA"/>
</dbReference>
<evidence type="ECO:0008006" key="3">
    <source>
        <dbReference type="Google" id="ProtNLM"/>
    </source>
</evidence>
<organism evidence="1 2">
    <name type="scientific">Anaerosporobacter mobilis DSM 15930</name>
    <dbReference type="NCBI Taxonomy" id="1120996"/>
    <lineage>
        <taxon>Bacteria</taxon>
        <taxon>Bacillati</taxon>
        <taxon>Bacillota</taxon>
        <taxon>Clostridia</taxon>
        <taxon>Lachnospirales</taxon>
        <taxon>Lachnospiraceae</taxon>
        <taxon>Anaerosporobacter</taxon>
    </lineage>
</organism>
<keyword evidence="2" id="KW-1185">Reference proteome</keyword>
<dbReference type="RefSeq" id="WP_084139316.1">
    <property type="nucleotide sequence ID" value="NZ_FRCP01000016.1"/>
</dbReference>
<dbReference type="OrthoDB" id="2083128at2"/>
<protein>
    <recommendedName>
        <fullName evidence="3">DNA binding domain-containing protein, excisionase family</fullName>
    </recommendedName>
</protein>
<reference evidence="1 2" key="1">
    <citation type="submission" date="2016-11" db="EMBL/GenBank/DDBJ databases">
        <authorList>
            <person name="Jaros S."/>
            <person name="Januszkiewicz K."/>
            <person name="Wedrychowicz H."/>
        </authorList>
    </citation>
    <scope>NUCLEOTIDE SEQUENCE [LARGE SCALE GENOMIC DNA]</scope>
    <source>
        <strain evidence="1 2">DSM 15930</strain>
    </source>
</reference>
<proteinExistence type="predicted"/>
<evidence type="ECO:0000313" key="1">
    <source>
        <dbReference type="EMBL" id="SHM77177.1"/>
    </source>
</evidence>
<dbReference type="AlphaFoldDB" id="A0A1M7LGR5"/>
<gene>
    <name evidence="1" type="ORF">SAMN02746066_03252</name>
</gene>